<evidence type="ECO:0000256" key="3">
    <source>
        <dbReference type="ARBA" id="ARBA00022448"/>
    </source>
</evidence>
<dbReference type="InterPro" id="IPR005828">
    <property type="entry name" value="MFS_sugar_transport-like"/>
</dbReference>
<feature type="transmembrane region" description="Helical" evidence="8">
    <location>
        <begin position="77"/>
        <end position="100"/>
    </location>
</feature>
<proteinExistence type="inferred from homology"/>
<evidence type="ECO:0000313" key="10">
    <source>
        <dbReference type="EMBL" id="KAJ5260354.1"/>
    </source>
</evidence>
<comment type="similarity">
    <text evidence="2 7">Belongs to the major facilitator superfamily. Sugar transporter (TC 2.A.1.1) family.</text>
</comment>
<keyword evidence="3 7" id="KW-0813">Transport</keyword>
<accession>A0ABQ8W8T7</accession>
<dbReference type="EMBL" id="JAPVEB010000008">
    <property type="protein sequence ID" value="KAJ5260354.1"/>
    <property type="molecule type" value="Genomic_DNA"/>
</dbReference>
<dbReference type="InterPro" id="IPR005829">
    <property type="entry name" value="Sugar_transporter_CS"/>
</dbReference>
<dbReference type="Proteomes" id="UP001220256">
    <property type="component" value="Unassembled WGS sequence"/>
</dbReference>
<keyword evidence="5 8" id="KW-1133">Transmembrane helix</keyword>
<dbReference type="InterPro" id="IPR036259">
    <property type="entry name" value="MFS_trans_sf"/>
</dbReference>
<sequence length="507" mass="55432">MHMQPLPVHTMGNFGRSCSVSKRCSFELVCAALCFGLSGMSRGLDEGIISTTVAQRSFIDEFHIQGSELDSSQQANLLSNITSMVHIASIPGALIALFLCGRIGLLWSMRELCMFWMLGSIIVITSTGSLGQLYAGRFIMGLGIGQAGVVAPTYLAEIAPAHARGMLVSMFAMSEYIGIMIGYFSAWSASLHISNTSATQWIIPQSIQVIVAGLLILLSFFCEESPRYLSKNGDWGKAKEALGRIWGVSALHPEVILEIEGIHDELQEDQNHTVRESCFRATRELLAVKANQQRLLFLISGQVLAQWSGANSITTYAPELFALFGIKGQSQKLLVTAVFGAVKFIASFLCAVLLIDHLGRKRSLLAGIMVQQIAFMYIAVFLSVESFSTDENSNSLKGAAIGAVISMYFVGIGWAMGWNSIQYVINAEIFPLRVRSAGSSLLMCFHYANRYGISKAVPSMLLHDSLQPQGTFWFFSVVTLFGFLWTGCLLPETAGRSLEETNVLFSQ</sequence>
<feature type="transmembrane region" description="Helical" evidence="8">
    <location>
        <begin position="167"/>
        <end position="189"/>
    </location>
</feature>
<evidence type="ECO:0000256" key="7">
    <source>
        <dbReference type="RuleBase" id="RU003346"/>
    </source>
</evidence>
<evidence type="ECO:0000256" key="8">
    <source>
        <dbReference type="SAM" id="Phobius"/>
    </source>
</evidence>
<dbReference type="InterPro" id="IPR003663">
    <property type="entry name" value="Sugar/inositol_transpt"/>
</dbReference>
<comment type="caution">
    <text evidence="10">The sequence shown here is derived from an EMBL/GenBank/DDBJ whole genome shotgun (WGS) entry which is preliminary data.</text>
</comment>
<evidence type="ECO:0000256" key="4">
    <source>
        <dbReference type="ARBA" id="ARBA00022692"/>
    </source>
</evidence>
<dbReference type="NCBIfam" id="TIGR00879">
    <property type="entry name" value="SP"/>
    <property type="match status" value="1"/>
</dbReference>
<name>A0ABQ8W8T7_PENCH</name>
<evidence type="ECO:0000256" key="5">
    <source>
        <dbReference type="ARBA" id="ARBA00022989"/>
    </source>
</evidence>
<dbReference type="InterPro" id="IPR050360">
    <property type="entry name" value="MFS_Sugar_Transporters"/>
</dbReference>
<evidence type="ECO:0000256" key="1">
    <source>
        <dbReference type="ARBA" id="ARBA00004141"/>
    </source>
</evidence>
<dbReference type="InterPro" id="IPR020846">
    <property type="entry name" value="MFS_dom"/>
</dbReference>
<organism evidence="10 11">
    <name type="scientific">Penicillium chrysogenum</name>
    <name type="common">Penicillium notatum</name>
    <dbReference type="NCBI Taxonomy" id="5076"/>
    <lineage>
        <taxon>Eukaryota</taxon>
        <taxon>Fungi</taxon>
        <taxon>Dikarya</taxon>
        <taxon>Ascomycota</taxon>
        <taxon>Pezizomycotina</taxon>
        <taxon>Eurotiomycetes</taxon>
        <taxon>Eurotiomycetidae</taxon>
        <taxon>Eurotiales</taxon>
        <taxon>Aspergillaceae</taxon>
        <taxon>Penicillium</taxon>
        <taxon>Penicillium chrysogenum species complex</taxon>
    </lineage>
</organism>
<keyword evidence="11" id="KW-1185">Reference proteome</keyword>
<gene>
    <name evidence="10" type="ORF">N7505_009735</name>
</gene>
<evidence type="ECO:0000259" key="9">
    <source>
        <dbReference type="PROSITE" id="PS50850"/>
    </source>
</evidence>
<evidence type="ECO:0000256" key="6">
    <source>
        <dbReference type="ARBA" id="ARBA00023136"/>
    </source>
</evidence>
<dbReference type="PROSITE" id="PS50850">
    <property type="entry name" value="MFS"/>
    <property type="match status" value="1"/>
</dbReference>
<feature type="transmembrane region" description="Helical" evidence="8">
    <location>
        <begin position="295"/>
        <end position="313"/>
    </location>
</feature>
<feature type="transmembrane region" description="Helical" evidence="8">
    <location>
        <begin position="137"/>
        <end position="155"/>
    </location>
</feature>
<keyword evidence="6 8" id="KW-0472">Membrane</keyword>
<comment type="subcellular location">
    <subcellularLocation>
        <location evidence="1">Membrane</location>
        <topology evidence="1">Multi-pass membrane protein</topology>
    </subcellularLocation>
</comment>
<feature type="transmembrane region" description="Helical" evidence="8">
    <location>
        <begin position="201"/>
        <end position="222"/>
    </location>
</feature>
<dbReference type="PANTHER" id="PTHR48022:SF8">
    <property type="entry name" value="MAJOR FACILITATOR SUPERFAMILY (MFS) PROFILE DOMAIN-CONTAINING PROTEIN-RELATED"/>
    <property type="match status" value="1"/>
</dbReference>
<dbReference type="PROSITE" id="PS00217">
    <property type="entry name" value="SUGAR_TRANSPORT_2"/>
    <property type="match status" value="1"/>
</dbReference>
<feature type="transmembrane region" description="Helical" evidence="8">
    <location>
        <begin position="112"/>
        <end position="131"/>
    </location>
</feature>
<keyword evidence="4 8" id="KW-0812">Transmembrane</keyword>
<dbReference type="SUPFAM" id="SSF103473">
    <property type="entry name" value="MFS general substrate transporter"/>
    <property type="match status" value="1"/>
</dbReference>
<evidence type="ECO:0000313" key="11">
    <source>
        <dbReference type="Proteomes" id="UP001220256"/>
    </source>
</evidence>
<feature type="transmembrane region" description="Helical" evidence="8">
    <location>
        <begin position="364"/>
        <end position="384"/>
    </location>
</feature>
<feature type="domain" description="Major facilitator superfamily (MFS) profile" evidence="9">
    <location>
        <begin position="31"/>
        <end position="494"/>
    </location>
</feature>
<dbReference type="Pfam" id="PF00083">
    <property type="entry name" value="Sugar_tr"/>
    <property type="match status" value="1"/>
</dbReference>
<dbReference type="Gene3D" id="1.20.1250.20">
    <property type="entry name" value="MFS general substrate transporter like domains"/>
    <property type="match status" value="1"/>
</dbReference>
<dbReference type="PRINTS" id="PR00171">
    <property type="entry name" value="SUGRTRNSPORT"/>
</dbReference>
<reference evidence="10 11" key="1">
    <citation type="journal article" date="2023" name="IMA Fungus">
        <title>Comparative genomic study of the Penicillium genus elucidates a diverse pangenome and 15 lateral gene transfer events.</title>
        <authorList>
            <person name="Petersen C."/>
            <person name="Sorensen T."/>
            <person name="Nielsen M.R."/>
            <person name="Sondergaard T.E."/>
            <person name="Sorensen J.L."/>
            <person name="Fitzpatrick D.A."/>
            <person name="Frisvad J.C."/>
            <person name="Nielsen K.L."/>
        </authorList>
    </citation>
    <scope>NUCLEOTIDE SEQUENCE [LARGE SCALE GENOMIC DNA]</scope>
    <source>
        <strain evidence="10 11">IBT 3361</strain>
    </source>
</reference>
<protein>
    <recommendedName>
        <fullName evidence="9">Major facilitator superfamily (MFS) profile domain-containing protein</fullName>
    </recommendedName>
</protein>
<dbReference type="PROSITE" id="PS00216">
    <property type="entry name" value="SUGAR_TRANSPORT_1"/>
    <property type="match status" value="1"/>
</dbReference>
<feature type="transmembrane region" description="Helical" evidence="8">
    <location>
        <begin position="333"/>
        <end position="355"/>
    </location>
</feature>
<feature type="transmembrane region" description="Helical" evidence="8">
    <location>
        <begin position="470"/>
        <end position="490"/>
    </location>
</feature>
<dbReference type="PANTHER" id="PTHR48022">
    <property type="entry name" value="PLASTIDIC GLUCOSE TRANSPORTER 4"/>
    <property type="match status" value="1"/>
</dbReference>
<evidence type="ECO:0000256" key="2">
    <source>
        <dbReference type="ARBA" id="ARBA00010992"/>
    </source>
</evidence>
<feature type="transmembrane region" description="Helical" evidence="8">
    <location>
        <begin position="396"/>
        <end position="418"/>
    </location>
</feature>